<dbReference type="EMBL" id="JACCKB010000020">
    <property type="protein sequence ID" value="NYZ67055.1"/>
    <property type="molecule type" value="Genomic_DNA"/>
</dbReference>
<proteinExistence type="predicted"/>
<feature type="compositionally biased region" description="Basic and acidic residues" evidence="1">
    <location>
        <begin position="58"/>
        <end position="71"/>
    </location>
</feature>
<feature type="region of interest" description="Disordered" evidence="1">
    <location>
        <begin position="58"/>
        <end position="77"/>
    </location>
</feature>
<dbReference type="Proteomes" id="UP000569732">
    <property type="component" value="Unassembled WGS sequence"/>
</dbReference>
<evidence type="ECO:0000313" key="2">
    <source>
        <dbReference type="EMBL" id="NYZ67055.1"/>
    </source>
</evidence>
<dbReference type="AlphaFoldDB" id="A0A853ICZ6"/>
<evidence type="ECO:0000256" key="1">
    <source>
        <dbReference type="SAM" id="MobiDB-lite"/>
    </source>
</evidence>
<gene>
    <name evidence="2" type="ORF">H0A36_13625</name>
</gene>
<reference evidence="2 3" key="1">
    <citation type="submission" date="2020-07" db="EMBL/GenBank/DDBJ databases">
        <title>Endozoicomonas sp. nov., isolated from sediment.</title>
        <authorList>
            <person name="Gu T."/>
        </authorList>
    </citation>
    <scope>NUCLEOTIDE SEQUENCE [LARGE SCALE GENOMIC DNA]</scope>
    <source>
        <strain evidence="2 3">SM1973</strain>
    </source>
</reference>
<keyword evidence="3" id="KW-1185">Reference proteome</keyword>
<name>A0A853ICZ6_9GAMM</name>
<accession>A0A853ICZ6</accession>
<dbReference type="RefSeq" id="WP_180569076.1">
    <property type="nucleotide sequence ID" value="NZ_JACCKB010000020.1"/>
</dbReference>
<protein>
    <submittedName>
        <fullName evidence="2">Uncharacterized protein</fullName>
    </submittedName>
</protein>
<evidence type="ECO:0000313" key="3">
    <source>
        <dbReference type="Proteomes" id="UP000569732"/>
    </source>
</evidence>
<organism evidence="2 3">
    <name type="scientific">Spartinivicinus marinus</name>
    <dbReference type="NCBI Taxonomy" id="2994442"/>
    <lineage>
        <taxon>Bacteria</taxon>
        <taxon>Pseudomonadati</taxon>
        <taxon>Pseudomonadota</taxon>
        <taxon>Gammaproteobacteria</taxon>
        <taxon>Oceanospirillales</taxon>
        <taxon>Zooshikellaceae</taxon>
        <taxon>Spartinivicinus</taxon>
    </lineage>
</organism>
<sequence length="77" mass="8850">MAYLLIILIVYGCIWFIYKRCCTKAKSANAQTLPSNLNQQLIYDLGLSDVRPVVEKTNKQQQKDYAAEKNQRNIKGL</sequence>
<comment type="caution">
    <text evidence="2">The sequence shown here is derived from an EMBL/GenBank/DDBJ whole genome shotgun (WGS) entry which is preliminary data.</text>
</comment>